<evidence type="ECO:0000259" key="17">
    <source>
        <dbReference type="PROSITE" id="PS51194"/>
    </source>
</evidence>
<feature type="domain" description="Helicase C-terminal" evidence="17">
    <location>
        <begin position="956"/>
        <end position="1083"/>
    </location>
</feature>
<evidence type="ECO:0000256" key="13">
    <source>
        <dbReference type="PROSITE-ProRule" id="PRU00175"/>
    </source>
</evidence>
<protein>
    <submittedName>
        <fullName evidence="18">DNA repair protein RAD5B</fullName>
    </submittedName>
</protein>
<keyword evidence="12" id="KW-0539">Nucleus</keyword>
<evidence type="ECO:0000256" key="4">
    <source>
        <dbReference type="ARBA" id="ARBA00022741"/>
    </source>
</evidence>
<dbReference type="GO" id="GO:0006281">
    <property type="term" value="P:DNA repair"/>
    <property type="evidence" value="ECO:0007669"/>
    <property type="project" value="UniProtKB-KW"/>
</dbReference>
<feature type="domain" description="RING-type" evidence="15">
    <location>
        <begin position="883"/>
        <end position="923"/>
    </location>
</feature>
<accession>A0A371I3L5</accession>
<dbReference type="PROSITE" id="PS00518">
    <property type="entry name" value="ZF_RING_1"/>
    <property type="match status" value="1"/>
</dbReference>
<dbReference type="GO" id="GO:0008094">
    <property type="term" value="F:ATP-dependent activity, acting on DNA"/>
    <property type="evidence" value="ECO:0007669"/>
    <property type="project" value="TreeGrafter"/>
</dbReference>
<dbReference type="Gene3D" id="3.30.40.10">
    <property type="entry name" value="Zinc/RING finger domain, C3HC4 (zinc finger)"/>
    <property type="match status" value="1"/>
</dbReference>
<dbReference type="InterPro" id="IPR000330">
    <property type="entry name" value="SNF2_N"/>
</dbReference>
<dbReference type="Pfam" id="PF13920">
    <property type="entry name" value="zf-C3HC4_3"/>
    <property type="match status" value="1"/>
</dbReference>
<keyword evidence="7" id="KW-0378">Hydrolase</keyword>
<evidence type="ECO:0000256" key="8">
    <source>
        <dbReference type="ARBA" id="ARBA00022806"/>
    </source>
</evidence>
<evidence type="ECO:0000256" key="5">
    <source>
        <dbReference type="ARBA" id="ARBA00022763"/>
    </source>
</evidence>
<evidence type="ECO:0000259" key="16">
    <source>
        <dbReference type="PROSITE" id="PS51192"/>
    </source>
</evidence>
<dbReference type="InterPro" id="IPR027417">
    <property type="entry name" value="P-loop_NTPase"/>
</dbReference>
<dbReference type="CDD" id="cd16449">
    <property type="entry name" value="RING-HC"/>
    <property type="match status" value="1"/>
</dbReference>
<dbReference type="GO" id="GO:0005634">
    <property type="term" value="C:nucleus"/>
    <property type="evidence" value="ECO:0007669"/>
    <property type="project" value="UniProtKB-SubCell"/>
</dbReference>
<reference evidence="18" key="1">
    <citation type="submission" date="2018-05" db="EMBL/GenBank/DDBJ databases">
        <title>Draft genome of Mucuna pruriens seed.</title>
        <authorList>
            <person name="Nnadi N.E."/>
            <person name="Vos R."/>
            <person name="Hasami M.H."/>
            <person name="Devisetty U.K."/>
            <person name="Aguiy J.C."/>
        </authorList>
    </citation>
    <scope>NUCLEOTIDE SEQUENCE [LARGE SCALE GENOMIC DNA]</scope>
    <source>
        <strain evidence="18">JCA_2017</strain>
    </source>
</reference>
<dbReference type="InterPro" id="IPR001841">
    <property type="entry name" value="Znf_RING"/>
</dbReference>
<dbReference type="GO" id="GO:0016818">
    <property type="term" value="F:hydrolase activity, acting on acid anhydrides, in phosphorus-containing anhydrides"/>
    <property type="evidence" value="ECO:0007669"/>
    <property type="project" value="InterPro"/>
</dbReference>
<dbReference type="CDD" id="cd18008">
    <property type="entry name" value="DEXDc_SHPRH-like"/>
    <property type="match status" value="1"/>
</dbReference>
<evidence type="ECO:0000256" key="6">
    <source>
        <dbReference type="ARBA" id="ARBA00022771"/>
    </source>
</evidence>
<dbReference type="InterPro" id="IPR001650">
    <property type="entry name" value="Helicase_C-like"/>
</dbReference>
<dbReference type="Pfam" id="PF08797">
    <property type="entry name" value="HIRAN"/>
    <property type="match status" value="1"/>
</dbReference>
<evidence type="ECO:0000256" key="14">
    <source>
        <dbReference type="SAM" id="MobiDB-lite"/>
    </source>
</evidence>
<keyword evidence="8" id="KW-0347">Helicase</keyword>
<feature type="region of interest" description="Disordered" evidence="14">
    <location>
        <begin position="39"/>
        <end position="90"/>
    </location>
</feature>
<dbReference type="InterPro" id="IPR038718">
    <property type="entry name" value="SNF2-like_sf"/>
</dbReference>
<dbReference type="SMART" id="SM00487">
    <property type="entry name" value="DEXDc"/>
    <property type="match status" value="1"/>
</dbReference>
<dbReference type="SUPFAM" id="SSF57850">
    <property type="entry name" value="RING/U-box"/>
    <property type="match status" value="1"/>
</dbReference>
<dbReference type="CDD" id="cd18793">
    <property type="entry name" value="SF2_C_SNF"/>
    <property type="match status" value="1"/>
</dbReference>
<dbReference type="Pfam" id="PF00176">
    <property type="entry name" value="SNF2-rel_dom"/>
    <property type="match status" value="1"/>
</dbReference>
<evidence type="ECO:0000313" key="19">
    <source>
        <dbReference type="Proteomes" id="UP000257109"/>
    </source>
</evidence>
<dbReference type="GO" id="GO:0005524">
    <property type="term" value="F:ATP binding"/>
    <property type="evidence" value="ECO:0007669"/>
    <property type="project" value="UniProtKB-KW"/>
</dbReference>
<dbReference type="PANTHER" id="PTHR45626:SF22">
    <property type="entry name" value="DNA REPAIR PROTEIN RAD5"/>
    <property type="match status" value="1"/>
</dbReference>
<dbReference type="GO" id="GO:0008270">
    <property type="term" value="F:zinc ion binding"/>
    <property type="evidence" value="ECO:0007669"/>
    <property type="project" value="UniProtKB-KW"/>
</dbReference>
<evidence type="ECO:0000256" key="7">
    <source>
        <dbReference type="ARBA" id="ARBA00022801"/>
    </source>
</evidence>
<dbReference type="InterPro" id="IPR017907">
    <property type="entry name" value="Znf_RING_CS"/>
</dbReference>
<dbReference type="SMART" id="SM00490">
    <property type="entry name" value="HELICc"/>
    <property type="match status" value="1"/>
</dbReference>
<name>A0A371I3L5_MUCPR</name>
<dbReference type="InterPro" id="IPR014905">
    <property type="entry name" value="HIRAN"/>
</dbReference>
<keyword evidence="10" id="KW-0067">ATP-binding</keyword>
<feature type="region of interest" description="Disordered" evidence="14">
    <location>
        <begin position="108"/>
        <end position="141"/>
    </location>
</feature>
<dbReference type="SMART" id="SM00910">
    <property type="entry name" value="HIRAN"/>
    <property type="match status" value="1"/>
</dbReference>
<sequence>MAEEEASITSPPQGTLHKFLSRNGKSTIAAQAPSVVRAVTSTGGARVQAPPPLNPDDVLNEDPPEEEEGQGETGFDVCKPSAPSKTQQRDKLSFKEFLKVRNTKVATEDESLKSMAPMEEEEVESSPVQTTRPAQPVEKKSVSDYVEVRNVADKRKIPNVEDGEFPEEPGWFLLGRKVEVAVSTARGVSRLVDNEIVHFNFPLPTYSTKSQWIVRVSTKRSGEVGRMPMEWAKTVIPLMQSGKVKVRGRCIAAPDKLQMMQDIMFLVSFYIHHSVFAERVDTSWRLEACGKIDDTVYPLLTLLKTLEIKPSQKAEFTPEDIDSRKRLLYPKADSDEAAALPLIKRRKGAEPLPGQNNDEQTLSESALNKIVGAAEIYDLKEKEAPKELVCNLKPYQKQALFWMAEVEKGMNIESAERNLHPCWAAYTICKGRTIYVNIFTGEASKKFPKSTLMARGGVSLFEAINFQKTTSVYLLPKLILADAMGLGKTVMTIAMILSNPGRGNSENMDVENGDNNIITNKRKNANTLHKVEGGTLIDELETHAKPDSISIFVHYGGGRTNDPWLIAGHDVVLTTYGVLSAAYKNDGENSIYHVVQWYRVVLDEAHNIKAHRSQIAQASFTLSSHSRWCLTGTPLQNSLEDLFSLLCFLRVEPWCNWAWYGKNLFVMEEIFYLDNRWQKLVQGPYENGDPRSLKLVKAILRMLMLRRTKESKDKEGRPILFLPPIDIQLIECEQSESERDFYEALFMKSKVQFDQYVAQGKVLHHYANILDLLMQLRRCGKHIKMIFCMFLFPNFSASKNFPRICSGNDSKKYADLSRLARRFLKSNNESPDESNQSDPQQQAELNKLASRLLLKSASSHSIQPFAYIDEVLENIQKGDTVECSICMESPEDPVFTPCAHKFCRECLFSCWGTSASGKCPICRQLLQKDDLITCPSESPFKVDIKNNVTESSKVSKLLEFLQRILNSSSGEKSIVFSQWTSFFDLLENPLRSRGIGFLRYDGKLTQKQRERVLDEFNETREKRVLLMSLKAGGVGLNLTAASNVFIMVRRACFPSLPCISCGINSLYCKRRIHGGIPQWKSKQ</sequence>
<evidence type="ECO:0000256" key="10">
    <source>
        <dbReference type="ARBA" id="ARBA00022840"/>
    </source>
</evidence>
<dbReference type="Pfam" id="PF00271">
    <property type="entry name" value="Helicase_C"/>
    <property type="match status" value="1"/>
</dbReference>
<dbReference type="PANTHER" id="PTHR45626">
    <property type="entry name" value="TRANSCRIPTION TERMINATION FACTOR 2-RELATED"/>
    <property type="match status" value="1"/>
</dbReference>
<evidence type="ECO:0000313" key="18">
    <source>
        <dbReference type="EMBL" id="RDY09631.1"/>
    </source>
</evidence>
<comment type="subcellular location">
    <subcellularLocation>
        <location evidence="1">Nucleus</location>
    </subcellularLocation>
</comment>
<dbReference type="OrthoDB" id="448448at2759"/>
<gene>
    <name evidence="18" type="primary">RAD5B</name>
    <name evidence="18" type="ORF">CR513_05972</name>
</gene>
<dbReference type="GO" id="GO:0004386">
    <property type="term" value="F:helicase activity"/>
    <property type="evidence" value="ECO:0007669"/>
    <property type="project" value="UniProtKB-KW"/>
</dbReference>
<keyword evidence="11" id="KW-0234">DNA repair</keyword>
<dbReference type="GO" id="GO:0003676">
    <property type="term" value="F:nucleic acid binding"/>
    <property type="evidence" value="ECO:0007669"/>
    <property type="project" value="InterPro"/>
</dbReference>
<organism evidence="18 19">
    <name type="scientific">Mucuna pruriens</name>
    <name type="common">Velvet bean</name>
    <name type="synonym">Dolichos pruriens</name>
    <dbReference type="NCBI Taxonomy" id="157652"/>
    <lineage>
        <taxon>Eukaryota</taxon>
        <taxon>Viridiplantae</taxon>
        <taxon>Streptophyta</taxon>
        <taxon>Embryophyta</taxon>
        <taxon>Tracheophyta</taxon>
        <taxon>Spermatophyta</taxon>
        <taxon>Magnoliopsida</taxon>
        <taxon>eudicotyledons</taxon>
        <taxon>Gunneridae</taxon>
        <taxon>Pentapetalae</taxon>
        <taxon>rosids</taxon>
        <taxon>fabids</taxon>
        <taxon>Fabales</taxon>
        <taxon>Fabaceae</taxon>
        <taxon>Papilionoideae</taxon>
        <taxon>50 kb inversion clade</taxon>
        <taxon>NPAAA clade</taxon>
        <taxon>indigoferoid/millettioid clade</taxon>
        <taxon>Phaseoleae</taxon>
        <taxon>Mucuna</taxon>
    </lineage>
</organism>
<evidence type="ECO:0000256" key="1">
    <source>
        <dbReference type="ARBA" id="ARBA00004123"/>
    </source>
</evidence>
<dbReference type="SUPFAM" id="SSF52540">
    <property type="entry name" value="P-loop containing nucleoside triphosphate hydrolases"/>
    <property type="match status" value="2"/>
</dbReference>
<proteinExistence type="inferred from homology"/>
<feature type="compositionally biased region" description="Acidic residues" evidence="14">
    <location>
        <begin position="58"/>
        <end position="70"/>
    </location>
</feature>
<dbReference type="SMART" id="SM00184">
    <property type="entry name" value="RING"/>
    <property type="match status" value="1"/>
</dbReference>
<dbReference type="STRING" id="157652.A0A371I3L5"/>
<dbReference type="PROSITE" id="PS51194">
    <property type="entry name" value="HELICASE_CTER"/>
    <property type="match status" value="1"/>
</dbReference>
<dbReference type="PROSITE" id="PS51192">
    <property type="entry name" value="HELICASE_ATP_BIND_1"/>
    <property type="match status" value="1"/>
</dbReference>
<dbReference type="InterPro" id="IPR049730">
    <property type="entry name" value="SNF2/RAD54-like_C"/>
</dbReference>
<feature type="domain" description="Helicase ATP-binding" evidence="16">
    <location>
        <begin position="469"/>
        <end position="652"/>
    </location>
</feature>
<keyword evidence="6 13" id="KW-0863">Zinc-finger</keyword>
<dbReference type="InterPro" id="IPR014001">
    <property type="entry name" value="Helicase_ATP-bd"/>
</dbReference>
<evidence type="ECO:0000256" key="9">
    <source>
        <dbReference type="ARBA" id="ARBA00022833"/>
    </source>
</evidence>
<evidence type="ECO:0000256" key="3">
    <source>
        <dbReference type="ARBA" id="ARBA00022723"/>
    </source>
</evidence>
<keyword evidence="9" id="KW-0862">Zinc</keyword>
<evidence type="ECO:0000259" key="15">
    <source>
        <dbReference type="PROSITE" id="PS50089"/>
    </source>
</evidence>
<feature type="region of interest" description="Disordered" evidence="14">
    <location>
        <begin position="1"/>
        <end position="22"/>
    </location>
</feature>
<dbReference type="EMBL" id="QJKJ01001001">
    <property type="protein sequence ID" value="RDY09631.1"/>
    <property type="molecule type" value="Genomic_DNA"/>
</dbReference>
<dbReference type="InterPro" id="IPR050628">
    <property type="entry name" value="SNF2_RAD54_helicase_TF"/>
</dbReference>
<dbReference type="AlphaFoldDB" id="A0A371I3L5"/>
<dbReference type="InterPro" id="IPR013083">
    <property type="entry name" value="Znf_RING/FYVE/PHD"/>
</dbReference>
<evidence type="ECO:0000256" key="2">
    <source>
        <dbReference type="ARBA" id="ARBA00008438"/>
    </source>
</evidence>
<comment type="caution">
    <text evidence="18">The sequence shown here is derived from an EMBL/GenBank/DDBJ whole genome shotgun (WGS) entry which is preliminary data.</text>
</comment>
<feature type="non-terminal residue" evidence="18">
    <location>
        <position position="1"/>
    </location>
</feature>
<dbReference type="PROSITE" id="PS50089">
    <property type="entry name" value="ZF_RING_2"/>
    <property type="match status" value="1"/>
</dbReference>
<keyword evidence="19" id="KW-1185">Reference proteome</keyword>
<comment type="similarity">
    <text evidence="2">Belongs to the SNF2/RAD54 helicase family. RAD16 subfamily.</text>
</comment>
<dbReference type="Proteomes" id="UP000257109">
    <property type="component" value="Unassembled WGS sequence"/>
</dbReference>
<keyword evidence="5" id="KW-0227">DNA damage</keyword>
<evidence type="ECO:0000256" key="12">
    <source>
        <dbReference type="ARBA" id="ARBA00023242"/>
    </source>
</evidence>
<keyword evidence="4" id="KW-0547">Nucleotide-binding</keyword>
<evidence type="ECO:0000256" key="11">
    <source>
        <dbReference type="ARBA" id="ARBA00023204"/>
    </source>
</evidence>
<keyword evidence="3" id="KW-0479">Metal-binding</keyword>
<dbReference type="Gene3D" id="3.40.50.10810">
    <property type="entry name" value="Tandem AAA-ATPase domain"/>
    <property type="match status" value="1"/>
</dbReference>
<dbReference type="Gene3D" id="3.40.50.300">
    <property type="entry name" value="P-loop containing nucleotide triphosphate hydrolases"/>
    <property type="match status" value="1"/>
</dbReference>